<dbReference type="Proteomes" id="UP000198211">
    <property type="component" value="Unassembled WGS sequence"/>
</dbReference>
<evidence type="ECO:0000313" key="2">
    <source>
        <dbReference type="Proteomes" id="UP000198211"/>
    </source>
</evidence>
<comment type="caution">
    <text evidence="1">The sequence shown here is derived from an EMBL/GenBank/DDBJ whole genome shotgun (WGS) entry which is preliminary data.</text>
</comment>
<protein>
    <submittedName>
        <fullName evidence="1">Uncharacterized protein</fullName>
    </submittedName>
</protein>
<accession>A0A225UWF9</accession>
<evidence type="ECO:0000313" key="1">
    <source>
        <dbReference type="EMBL" id="OWY96549.1"/>
    </source>
</evidence>
<dbReference type="AlphaFoldDB" id="A0A225UWF9"/>
<dbReference type="OrthoDB" id="129484at2759"/>
<proteinExistence type="predicted"/>
<organism evidence="1 2">
    <name type="scientific">Phytophthora megakarya</name>
    <dbReference type="NCBI Taxonomy" id="4795"/>
    <lineage>
        <taxon>Eukaryota</taxon>
        <taxon>Sar</taxon>
        <taxon>Stramenopiles</taxon>
        <taxon>Oomycota</taxon>
        <taxon>Peronosporomycetes</taxon>
        <taxon>Peronosporales</taxon>
        <taxon>Peronosporaceae</taxon>
        <taxon>Phytophthora</taxon>
    </lineage>
</organism>
<keyword evidence="2" id="KW-1185">Reference proteome</keyword>
<reference evidence="2" key="1">
    <citation type="submission" date="2017-03" db="EMBL/GenBank/DDBJ databases">
        <title>Phytopthora megakarya and P. palmivora, two closely related causual agents of cacao black pod achieved similar genome size and gene model numbers by different mechanisms.</title>
        <authorList>
            <person name="Ali S."/>
            <person name="Shao J."/>
            <person name="Larry D.J."/>
            <person name="Kronmiller B."/>
            <person name="Shen D."/>
            <person name="Strem M.D."/>
            <person name="Melnick R.L."/>
            <person name="Guiltinan M.J."/>
            <person name="Tyler B.M."/>
            <person name="Meinhardt L.W."/>
            <person name="Bailey B.A."/>
        </authorList>
    </citation>
    <scope>NUCLEOTIDE SEQUENCE [LARGE SCALE GENOMIC DNA]</scope>
    <source>
        <strain evidence="2">zdho120</strain>
    </source>
</reference>
<sequence length="273" mass="31802">MLVHNAIWKYAEIHGNMFAKDYVQRRMQLSGVGLLVSDSKWLLRKGGMRLRTQWKSESENTRQTFFAEFPDHSAEFDQFGICDERRTRRTQTTNLNQTGPVSPNNMISTTIPTNLHVQGTDDLMYEMYKYRTEFHKIVVKEELMRLQSAFFKGDTMEMFESAFHSLESAVHLARFVDRPENVQDSFISIADRMTDVFAAIRGILLFPHELDEEAPDRQFATNRIVRAHQKYKEAFHKASARQADLDKPNHVDPPILHHSATFFGQMTETEPRQ</sequence>
<dbReference type="EMBL" id="NBNE01011490">
    <property type="protein sequence ID" value="OWY96549.1"/>
    <property type="molecule type" value="Genomic_DNA"/>
</dbReference>
<gene>
    <name evidence="1" type="ORF">PHMEG_00033158</name>
</gene>
<name>A0A225UWF9_9STRA</name>